<dbReference type="EMBL" id="CAJVPW010075733">
    <property type="protein sequence ID" value="CAG8797338.1"/>
    <property type="molecule type" value="Genomic_DNA"/>
</dbReference>
<proteinExistence type="predicted"/>
<keyword evidence="2" id="KW-1185">Reference proteome</keyword>
<gene>
    <name evidence="1" type="ORF">SPELUC_LOCUS17749</name>
</gene>
<organism evidence="1 2">
    <name type="scientific">Cetraspora pellucida</name>
    <dbReference type="NCBI Taxonomy" id="1433469"/>
    <lineage>
        <taxon>Eukaryota</taxon>
        <taxon>Fungi</taxon>
        <taxon>Fungi incertae sedis</taxon>
        <taxon>Mucoromycota</taxon>
        <taxon>Glomeromycotina</taxon>
        <taxon>Glomeromycetes</taxon>
        <taxon>Diversisporales</taxon>
        <taxon>Gigasporaceae</taxon>
        <taxon>Cetraspora</taxon>
    </lineage>
</organism>
<dbReference type="Proteomes" id="UP000789366">
    <property type="component" value="Unassembled WGS sequence"/>
</dbReference>
<reference evidence="1" key="1">
    <citation type="submission" date="2021-06" db="EMBL/GenBank/DDBJ databases">
        <authorList>
            <person name="Kallberg Y."/>
            <person name="Tangrot J."/>
            <person name="Rosling A."/>
        </authorList>
    </citation>
    <scope>NUCLEOTIDE SEQUENCE</scope>
    <source>
        <strain evidence="1">28 12/20/2015</strain>
    </source>
</reference>
<feature type="non-terminal residue" evidence="1">
    <location>
        <position position="1"/>
    </location>
</feature>
<feature type="non-terminal residue" evidence="1">
    <location>
        <position position="80"/>
    </location>
</feature>
<protein>
    <submittedName>
        <fullName evidence="1">11692_t:CDS:1</fullName>
    </submittedName>
</protein>
<sequence length="80" mass="9169">RRINVEATDRISITPNIVNSTVEPDFVVEQNGPFHENPTAAIHLSSSSTLISRLPYIIIVIYSYIFEDISWWKLLKLVIL</sequence>
<evidence type="ECO:0000313" key="1">
    <source>
        <dbReference type="EMBL" id="CAG8797338.1"/>
    </source>
</evidence>
<accession>A0ACA9RKD5</accession>
<evidence type="ECO:0000313" key="2">
    <source>
        <dbReference type="Proteomes" id="UP000789366"/>
    </source>
</evidence>
<comment type="caution">
    <text evidence="1">The sequence shown here is derived from an EMBL/GenBank/DDBJ whole genome shotgun (WGS) entry which is preliminary data.</text>
</comment>
<name>A0ACA9RKD5_9GLOM</name>